<dbReference type="Proteomes" id="UP000014204">
    <property type="component" value="Unassembled WGS sequence"/>
</dbReference>
<name>R9KYZ3_9ACTN</name>
<keyword evidence="3" id="KW-1185">Reference proteome</keyword>
<protein>
    <submittedName>
        <fullName evidence="2">Uncharacterized protein</fullName>
    </submittedName>
</protein>
<feature type="region of interest" description="Disordered" evidence="1">
    <location>
        <begin position="1"/>
        <end position="34"/>
    </location>
</feature>
<dbReference type="PATRIC" id="fig|1235794.3.peg.897"/>
<sequence>MTDVRFESETLAVSGGFDESSDAEETPVDDRSMSAEDLPCAAELTFEEKLAALNRTVMRHPLNREILYKTLAFCETERPLREAEDFIAALPQFNLATQNQYYLLTSLVKAHGLELVERDEAGEPVTAVQKEGLTEDEVDDLVAAISFKTTEAGAYFVEYNRPQARLVDLLGLDPGRADTYRELLEYVAGQARPYRDIEVFLDGRPALQTVIDGRAETMQPSVFVDKLERAGALVWKDGWTLTEEGREFLEELKVDGQA</sequence>
<dbReference type="HOGENOM" id="CLU_1136667_0_0_11"/>
<reference evidence="2 3" key="1">
    <citation type="submission" date="2013-04" db="EMBL/GenBank/DDBJ databases">
        <title>The Genome Sequence of Enterorhabdus caecimuris B7.</title>
        <authorList>
            <consortium name="The Broad Institute Genomics Platform"/>
            <consortium name="The Broad Institute Genome Sequencing Center for Infectious Disease"/>
            <person name="Earl A."/>
            <person name="Xavier R."/>
            <person name="Elson C."/>
            <person name="Duck W."/>
            <person name="Walker B."/>
            <person name="Young S."/>
            <person name="Zeng Q."/>
            <person name="Gargeya S."/>
            <person name="Fitzgerald M."/>
            <person name="Haas B."/>
            <person name="Abouelleil A."/>
            <person name="Allen A.W."/>
            <person name="Alvarado L."/>
            <person name="Arachchi H.M."/>
            <person name="Berlin A.M."/>
            <person name="Chapman S.B."/>
            <person name="Gainer-Dewar J."/>
            <person name="Goldberg J."/>
            <person name="Griggs A."/>
            <person name="Gujja S."/>
            <person name="Hansen M."/>
            <person name="Howarth C."/>
            <person name="Imamovic A."/>
            <person name="Ireland A."/>
            <person name="Larimer J."/>
            <person name="McCowan C."/>
            <person name="Murphy C."/>
            <person name="Pearson M."/>
            <person name="Poon T.W."/>
            <person name="Priest M."/>
            <person name="Roberts A."/>
            <person name="Saif S."/>
            <person name="Shea T."/>
            <person name="Sisk P."/>
            <person name="Sykes S."/>
            <person name="Wortman J."/>
            <person name="Nusbaum C."/>
            <person name="Birren B."/>
        </authorList>
    </citation>
    <scope>NUCLEOTIDE SEQUENCE [LARGE SCALE GENOMIC DNA]</scope>
    <source>
        <strain evidence="2 3">B7</strain>
    </source>
</reference>
<evidence type="ECO:0000313" key="3">
    <source>
        <dbReference type="Proteomes" id="UP000014204"/>
    </source>
</evidence>
<dbReference type="RefSeq" id="WP_016309136.1">
    <property type="nucleotide sequence ID" value="NZ_KE159646.1"/>
</dbReference>
<dbReference type="AlphaFoldDB" id="R9KYZ3"/>
<evidence type="ECO:0000313" key="2">
    <source>
        <dbReference type="EMBL" id="EOS51513.1"/>
    </source>
</evidence>
<dbReference type="GeneID" id="82190475"/>
<comment type="caution">
    <text evidence="2">The sequence shown here is derived from an EMBL/GenBank/DDBJ whole genome shotgun (WGS) entry which is preliminary data.</text>
</comment>
<dbReference type="eggNOG" id="ENOG502ZTWK">
    <property type="taxonomic scope" value="Bacteria"/>
</dbReference>
<dbReference type="EMBL" id="ASSY01000007">
    <property type="protein sequence ID" value="EOS51513.1"/>
    <property type="molecule type" value="Genomic_DNA"/>
</dbReference>
<dbReference type="STRING" id="1235794.C811_00913"/>
<accession>R9KYZ3</accession>
<proteinExistence type="predicted"/>
<organism evidence="2 3">
    <name type="scientific">Adlercreutzia caecimuris B7</name>
    <dbReference type="NCBI Taxonomy" id="1235794"/>
    <lineage>
        <taxon>Bacteria</taxon>
        <taxon>Bacillati</taxon>
        <taxon>Actinomycetota</taxon>
        <taxon>Coriobacteriia</taxon>
        <taxon>Eggerthellales</taxon>
        <taxon>Eggerthellaceae</taxon>
        <taxon>Adlercreutzia</taxon>
    </lineage>
</organism>
<evidence type="ECO:0000256" key="1">
    <source>
        <dbReference type="SAM" id="MobiDB-lite"/>
    </source>
</evidence>
<gene>
    <name evidence="2" type="ORF">C811_00913</name>
</gene>